<feature type="region of interest" description="Disordered" evidence="2">
    <location>
        <begin position="353"/>
        <end position="481"/>
    </location>
</feature>
<reference evidence="3 4" key="1">
    <citation type="journal article" date="2019" name="Genome Biol. Evol.">
        <title>Insights into the evolution of the New World diploid cottons (Gossypium, subgenus Houzingenia) based on genome sequencing.</title>
        <authorList>
            <person name="Grover C.E."/>
            <person name="Arick M.A. 2nd"/>
            <person name="Thrash A."/>
            <person name="Conover J.L."/>
            <person name="Sanders W.S."/>
            <person name="Peterson D.G."/>
            <person name="Frelichowski J.E."/>
            <person name="Scheffler J.A."/>
            <person name="Scheffler B.E."/>
            <person name="Wendel J.F."/>
        </authorList>
    </citation>
    <scope>NUCLEOTIDE SEQUENCE [LARGE SCALE GENOMIC DNA]</scope>
    <source>
        <strain evidence="3">1</strain>
        <tissue evidence="3">Leaf</tissue>
    </source>
</reference>
<name>A0A7J9L917_GOSSC</name>
<accession>A0A7J9L917</accession>
<evidence type="ECO:0000313" key="4">
    <source>
        <dbReference type="Proteomes" id="UP000593576"/>
    </source>
</evidence>
<protein>
    <submittedName>
        <fullName evidence="3">Uncharacterized protein</fullName>
    </submittedName>
</protein>
<keyword evidence="1" id="KW-0175">Coiled coil</keyword>
<dbReference type="EMBL" id="JABFAF010000005">
    <property type="protein sequence ID" value="MBA0854889.1"/>
    <property type="molecule type" value="Genomic_DNA"/>
</dbReference>
<feature type="coiled-coil region" evidence="1">
    <location>
        <begin position="232"/>
        <end position="266"/>
    </location>
</feature>
<comment type="caution">
    <text evidence="3">The sequence shown here is derived from an EMBL/GenBank/DDBJ whole genome shotgun (WGS) entry which is preliminary data.</text>
</comment>
<evidence type="ECO:0000313" key="3">
    <source>
        <dbReference type="EMBL" id="MBA0854889.1"/>
    </source>
</evidence>
<feature type="compositionally biased region" description="Low complexity" evidence="2">
    <location>
        <begin position="35"/>
        <end position="49"/>
    </location>
</feature>
<dbReference type="OrthoDB" id="1924603at2759"/>
<feature type="region of interest" description="Disordered" evidence="2">
    <location>
        <begin position="97"/>
        <end position="134"/>
    </location>
</feature>
<proteinExistence type="predicted"/>
<feature type="region of interest" description="Disordered" evidence="2">
    <location>
        <begin position="1"/>
        <end position="71"/>
    </location>
</feature>
<feature type="compositionally biased region" description="Low complexity" evidence="2">
    <location>
        <begin position="359"/>
        <end position="443"/>
    </location>
</feature>
<dbReference type="AlphaFoldDB" id="A0A7J9L917"/>
<feature type="compositionally biased region" description="Basic and acidic residues" evidence="2">
    <location>
        <begin position="14"/>
        <end position="24"/>
    </location>
</feature>
<gene>
    <name evidence="3" type="ORF">Goshw_006385</name>
</gene>
<dbReference type="PANTHER" id="PTHR31016">
    <property type="entry name" value="OS04G0228100 PROTEIN"/>
    <property type="match status" value="1"/>
</dbReference>
<feature type="compositionally biased region" description="Low complexity" evidence="2">
    <location>
        <begin position="111"/>
        <end position="127"/>
    </location>
</feature>
<feature type="compositionally biased region" description="Polar residues" evidence="2">
    <location>
        <begin position="461"/>
        <end position="475"/>
    </location>
</feature>
<organism evidence="3 4">
    <name type="scientific">Gossypium schwendimanii</name>
    <name type="common">Cotton</name>
    <dbReference type="NCBI Taxonomy" id="34291"/>
    <lineage>
        <taxon>Eukaryota</taxon>
        <taxon>Viridiplantae</taxon>
        <taxon>Streptophyta</taxon>
        <taxon>Embryophyta</taxon>
        <taxon>Tracheophyta</taxon>
        <taxon>Spermatophyta</taxon>
        <taxon>Magnoliopsida</taxon>
        <taxon>eudicotyledons</taxon>
        <taxon>Gunneridae</taxon>
        <taxon>Pentapetalae</taxon>
        <taxon>rosids</taxon>
        <taxon>malvids</taxon>
        <taxon>Malvales</taxon>
        <taxon>Malvaceae</taxon>
        <taxon>Malvoideae</taxon>
        <taxon>Gossypium</taxon>
    </lineage>
</organism>
<dbReference type="PANTHER" id="PTHR31016:SF20">
    <property type="entry name" value="HEAT-INDUCIBLE TRANSCRIPTION REPRESSOR-RELATED"/>
    <property type="match status" value="1"/>
</dbReference>
<feature type="compositionally biased region" description="Polar residues" evidence="2">
    <location>
        <begin position="50"/>
        <end position="62"/>
    </location>
</feature>
<sequence length="481" mass="53268">MAYRRRQGLSKSSTFKEEIPHHLPDATSSSSPFESDSLAAPALHASSAARDTNSPVLSNVEPTRSKGFNAYEDSINDSKGFWGVLARKAKAILDDDNVSQDTETRGRVLDASTASQASHSQKQQSAESYRRMDHPAIRRGLDRLNTSLNQIGDSFEKTFEEGRTIVESKTQDIIHETRKLQIRRKGNSPMAQNQFTGFNSTVQPPMQLQNQTNHDNQLKASRDVAMATAAKAKLLLRELKTVKADLAFAKERCAQLEEENKLLRESREKGDNPADDDLIRLQLETLLAEKGRLAHENSIYARENRFLREIIEYHQLSMQDVVYLDEGAEEVAPVGSPINFPLSKMLSGDYTPELEVLDPSSSPSKPRIRSPSPSPSQPRIRSPSPSPSQPRIRSPSPSPSQPRIRSPSPSLSQHRIRSPSPSLSQPRIRSPSPSPSPCRQQPILTKEISSHLSQPAEEASKGTTPPHASNSKTNVPPTPTH</sequence>
<dbReference type="Proteomes" id="UP000593576">
    <property type="component" value="Unassembled WGS sequence"/>
</dbReference>
<evidence type="ECO:0000256" key="2">
    <source>
        <dbReference type="SAM" id="MobiDB-lite"/>
    </source>
</evidence>
<keyword evidence="4" id="KW-1185">Reference proteome</keyword>
<evidence type="ECO:0000256" key="1">
    <source>
        <dbReference type="SAM" id="Coils"/>
    </source>
</evidence>